<protein>
    <recommendedName>
        <fullName evidence="4">Lipoprotein</fullName>
    </recommendedName>
</protein>
<dbReference type="GeneID" id="93364951"/>
<keyword evidence="3" id="KW-1185">Reference proteome</keyword>
<organism evidence="2 3">
    <name type="scientific">Porphyromonas endodontalis (strain ATCC 35406 / DSM 24491 / JCM 8526 / CCUG 16442 / BCRC 14492 / NCTC 13058 / HG 370)</name>
    <name type="common">Bacteroides endodontalis</name>
    <dbReference type="NCBI Taxonomy" id="553175"/>
    <lineage>
        <taxon>Bacteria</taxon>
        <taxon>Pseudomonadati</taxon>
        <taxon>Bacteroidota</taxon>
        <taxon>Bacteroidia</taxon>
        <taxon>Bacteroidales</taxon>
        <taxon>Porphyromonadaceae</taxon>
        <taxon>Porphyromonas</taxon>
    </lineage>
</organism>
<reference evidence="2 3" key="1">
    <citation type="submission" date="2009-04" db="EMBL/GenBank/DDBJ databases">
        <authorList>
            <person name="Sebastian Y."/>
            <person name="Madupu R."/>
            <person name="Durkin A.S."/>
            <person name="Torralba M."/>
            <person name="Methe B."/>
            <person name="Sutton G.G."/>
            <person name="Strausberg R.L."/>
            <person name="Nelson K.E."/>
        </authorList>
    </citation>
    <scope>NUCLEOTIDE SEQUENCE [LARGE SCALE GENOMIC DNA]</scope>
    <source>
        <strain evidence="3">ATCC 35406 / BCRC 14492 / JCM 8526 / NCTC 13058 / HG 370</strain>
    </source>
</reference>
<comment type="caution">
    <text evidence="2">The sequence shown here is derived from an EMBL/GenBank/DDBJ whole genome shotgun (WGS) entry which is preliminary data.</text>
</comment>
<dbReference type="AlphaFoldDB" id="C3J8S1"/>
<dbReference type="NCBIfam" id="TIGR04134">
    <property type="entry name" value="lipo_with_rSAM"/>
    <property type="match status" value="1"/>
</dbReference>
<dbReference type="Proteomes" id="UP000004295">
    <property type="component" value="Unassembled WGS sequence"/>
</dbReference>
<dbReference type="InterPro" id="IPR026403">
    <property type="entry name" value="Lipo_with_rSAM"/>
</dbReference>
<name>C3J8S1_POREA</name>
<proteinExistence type="predicted"/>
<dbReference type="STRING" id="553175.POREN0001_0591"/>
<evidence type="ECO:0000256" key="1">
    <source>
        <dbReference type="SAM" id="SignalP"/>
    </source>
</evidence>
<evidence type="ECO:0000313" key="3">
    <source>
        <dbReference type="Proteomes" id="UP000004295"/>
    </source>
</evidence>
<evidence type="ECO:0000313" key="2">
    <source>
        <dbReference type="EMBL" id="EEN83402.1"/>
    </source>
</evidence>
<evidence type="ECO:0008006" key="4">
    <source>
        <dbReference type="Google" id="ProtNLM"/>
    </source>
</evidence>
<dbReference type="RefSeq" id="WP_004332453.1">
    <property type="nucleotide sequence ID" value="NZ_ACNN01000007.1"/>
</dbReference>
<sequence length="167" mass="18379">MKKLTKRVASLLSIGSAAFLGLFHTSCDRLGGGGREEYGCPYVEYEVKAKVQTPEGKPIEGIEVTLLEKSDYSDRDLVPWSRIERTNAAGVAQIFDNASGFARNMLYVRAVDADGAKNGRWETKVDSVAITSADIHKDKSKGHWYEGTIKKEVTLTMAPVPKENTPK</sequence>
<feature type="chain" id="PRO_5002927965" description="Lipoprotein" evidence="1">
    <location>
        <begin position="19"/>
        <end position="167"/>
    </location>
</feature>
<keyword evidence="1" id="KW-0732">Signal</keyword>
<accession>C3J8S1</accession>
<dbReference type="EMBL" id="ACNN01000007">
    <property type="protein sequence ID" value="EEN83402.1"/>
    <property type="molecule type" value="Genomic_DNA"/>
</dbReference>
<gene>
    <name evidence="2" type="ORF">POREN0001_0591</name>
</gene>
<feature type="signal peptide" evidence="1">
    <location>
        <begin position="1"/>
        <end position="18"/>
    </location>
</feature>